<dbReference type="AlphaFoldDB" id="H6QU70"/>
<name>H6QU70_PUCGT</name>
<feature type="region of interest" description="Disordered" evidence="1">
    <location>
        <begin position="47"/>
        <end position="73"/>
    </location>
</feature>
<dbReference type="GeneID" id="13541142"/>
<dbReference type="RefSeq" id="XP_003888938.1">
    <property type="nucleotide sequence ID" value="XM_003888889.1"/>
</dbReference>
<dbReference type="Proteomes" id="UP000008783">
    <property type="component" value="Unassembled WGS sequence"/>
</dbReference>
<evidence type="ECO:0000313" key="2">
    <source>
        <dbReference type="EMBL" id="EHS64533.1"/>
    </source>
</evidence>
<dbReference type="VEuPathDB" id="FungiDB:PGTG_22321"/>
<dbReference type="KEGG" id="pgr:PGTG_22321"/>
<gene>
    <name evidence="2" type="ORF">PGTG_22321</name>
</gene>
<dbReference type="InParanoid" id="H6QU70"/>
<keyword evidence="3" id="KW-1185">Reference proteome</keyword>
<sequence length="94" mass="9827">MEATREASVAQTRNLGHVCKTSAPCGAHVSSLRHVEASAHPWDAAVDQSVEPTESCGLAGPGPTSRSGRSWAPRGKPVLVHVVFLDPAGKLAEF</sequence>
<evidence type="ECO:0000256" key="1">
    <source>
        <dbReference type="SAM" id="MobiDB-lite"/>
    </source>
</evidence>
<organism evidence="2 3">
    <name type="scientific">Puccinia graminis f. sp. tritici (strain CRL 75-36-700-3 / race SCCL)</name>
    <name type="common">Black stem rust fungus</name>
    <dbReference type="NCBI Taxonomy" id="418459"/>
    <lineage>
        <taxon>Eukaryota</taxon>
        <taxon>Fungi</taxon>
        <taxon>Dikarya</taxon>
        <taxon>Basidiomycota</taxon>
        <taxon>Pucciniomycotina</taxon>
        <taxon>Pucciniomycetes</taxon>
        <taxon>Pucciniales</taxon>
        <taxon>Pucciniaceae</taxon>
        <taxon>Puccinia</taxon>
    </lineage>
</organism>
<protein>
    <submittedName>
        <fullName evidence="2">Uncharacterized protein</fullName>
    </submittedName>
</protein>
<proteinExistence type="predicted"/>
<dbReference type="HOGENOM" id="CLU_2387260_0_0_1"/>
<dbReference type="EMBL" id="DS178331">
    <property type="protein sequence ID" value="EHS64533.1"/>
    <property type="molecule type" value="Genomic_DNA"/>
</dbReference>
<accession>H6QU70</accession>
<evidence type="ECO:0000313" key="3">
    <source>
        <dbReference type="Proteomes" id="UP000008783"/>
    </source>
</evidence>
<reference evidence="3" key="1">
    <citation type="journal article" date="2011" name="Proc. Natl. Acad. Sci. U.S.A.">
        <title>Obligate biotrophy features unraveled by the genomic analysis of rust fungi.</title>
        <authorList>
            <person name="Duplessis S."/>
            <person name="Cuomo C.A."/>
            <person name="Lin Y.-C."/>
            <person name="Aerts A."/>
            <person name="Tisserant E."/>
            <person name="Veneault-Fourrey C."/>
            <person name="Joly D.L."/>
            <person name="Hacquard S."/>
            <person name="Amselem J."/>
            <person name="Cantarel B.L."/>
            <person name="Chiu R."/>
            <person name="Coutinho P.M."/>
            <person name="Feau N."/>
            <person name="Field M."/>
            <person name="Frey P."/>
            <person name="Gelhaye E."/>
            <person name="Goldberg J."/>
            <person name="Grabherr M.G."/>
            <person name="Kodira C.D."/>
            <person name="Kohler A."/>
            <person name="Kuees U."/>
            <person name="Lindquist E.A."/>
            <person name="Lucas S.M."/>
            <person name="Mago R."/>
            <person name="Mauceli E."/>
            <person name="Morin E."/>
            <person name="Murat C."/>
            <person name="Pangilinan J.L."/>
            <person name="Park R."/>
            <person name="Pearson M."/>
            <person name="Quesneville H."/>
            <person name="Rouhier N."/>
            <person name="Sakthikumar S."/>
            <person name="Salamov A.A."/>
            <person name="Schmutz J."/>
            <person name="Selles B."/>
            <person name="Shapiro H."/>
            <person name="Tanguay P."/>
            <person name="Tuskan G.A."/>
            <person name="Henrissat B."/>
            <person name="Van de Peer Y."/>
            <person name="Rouze P."/>
            <person name="Ellis J.G."/>
            <person name="Dodds P.N."/>
            <person name="Schein J.E."/>
            <person name="Zhong S."/>
            <person name="Hamelin R.C."/>
            <person name="Grigoriev I.V."/>
            <person name="Szabo L.J."/>
            <person name="Martin F."/>
        </authorList>
    </citation>
    <scope>NUCLEOTIDE SEQUENCE [LARGE SCALE GENOMIC DNA]</scope>
    <source>
        <strain evidence="3">CRL 75-36-700-3 / race SCCL</strain>
    </source>
</reference>